<sequence>MWKLQLGPSAQNMGSCLICPSTCIKVI</sequence>
<protein>
    <submittedName>
        <fullName evidence="1">Uncharacterized protein</fullName>
    </submittedName>
</protein>
<name>A0A7J8VNY1_9ROSI</name>
<dbReference type="AlphaFoldDB" id="A0A7J8VNY1"/>
<evidence type="ECO:0000313" key="1">
    <source>
        <dbReference type="EMBL" id="MBA0664486.1"/>
    </source>
</evidence>
<proteinExistence type="predicted"/>
<gene>
    <name evidence="1" type="ORF">Goklo_004475</name>
</gene>
<keyword evidence="2" id="KW-1185">Reference proteome</keyword>
<dbReference type="EMBL" id="JABFAB010000011">
    <property type="protein sequence ID" value="MBA0664486.1"/>
    <property type="molecule type" value="Genomic_DNA"/>
</dbReference>
<reference evidence="1 2" key="1">
    <citation type="journal article" date="2019" name="Genome Biol. Evol.">
        <title>Insights into the evolution of the New World diploid cottons (Gossypium, subgenus Houzingenia) based on genome sequencing.</title>
        <authorList>
            <person name="Grover C.E."/>
            <person name="Arick M.A. 2nd"/>
            <person name="Thrash A."/>
            <person name="Conover J.L."/>
            <person name="Sanders W.S."/>
            <person name="Peterson D.G."/>
            <person name="Frelichowski J.E."/>
            <person name="Scheffler J.A."/>
            <person name="Scheffler B.E."/>
            <person name="Wendel J.F."/>
        </authorList>
    </citation>
    <scope>NUCLEOTIDE SEQUENCE [LARGE SCALE GENOMIC DNA]</scope>
    <source>
        <strain evidence="1">57</strain>
        <tissue evidence="1">Leaf</tissue>
    </source>
</reference>
<accession>A0A7J8VNY1</accession>
<dbReference type="OrthoDB" id="10368658at2759"/>
<dbReference type="Proteomes" id="UP000593573">
    <property type="component" value="Unassembled WGS sequence"/>
</dbReference>
<evidence type="ECO:0000313" key="2">
    <source>
        <dbReference type="Proteomes" id="UP000593573"/>
    </source>
</evidence>
<comment type="caution">
    <text evidence="1">The sequence shown here is derived from an EMBL/GenBank/DDBJ whole genome shotgun (WGS) entry which is preliminary data.</text>
</comment>
<organism evidence="1 2">
    <name type="scientific">Gossypium klotzschianum</name>
    <dbReference type="NCBI Taxonomy" id="34286"/>
    <lineage>
        <taxon>Eukaryota</taxon>
        <taxon>Viridiplantae</taxon>
        <taxon>Streptophyta</taxon>
        <taxon>Embryophyta</taxon>
        <taxon>Tracheophyta</taxon>
        <taxon>Spermatophyta</taxon>
        <taxon>Magnoliopsida</taxon>
        <taxon>eudicotyledons</taxon>
        <taxon>Gunneridae</taxon>
        <taxon>Pentapetalae</taxon>
        <taxon>rosids</taxon>
        <taxon>malvids</taxon>
        <taxon>Malvales</taxon>
        <taxon>Malvaceae</taxon>
        <taxon>Malvoideae</taxon>
        <taxon>Gossypium</taxon>
    </lineage>
</organism>